<feature type="transmembrane region" description="Helical" evidence="7">
    <location>
        <begin position="155"/>
        <end position="175"/>
    </location>
</feature>
<dbReference type="Pfam" id="PF02687">
    <property type="entry name" value="FtsX"/>
    <property type="match status" value="2"/>
</dbReference>
<dbReference type="AlphaFoldDB" id="A0A7K1LIX5"/>
<dbReference type="EMBL" id="WOGT01000004">
    <property type="protein sequence ID" value="MUN55146.1"/>
    <property type="molecule type" value="Genomic_DNA"/>
</dbReference>
<evidence type="ECO:0000313" key="9">
    <source>
        <dbReference type="EMBL" id="MUN55146.1"/>
    </source>
</evidence>
<protein>
    <submittedName>
        <fullName evidence="9">FtsX-like permease family protein</fullName>
    </submittedName>
</protein>
<organism evidence="9 10">
    <name type="scientific">Rothia koreensis</name>
    <dbReference type="NCBI Taxonomy" id="592378"/>
    <lineage>
        <taxon>Bacteria</taxon>
        <taxon>Bacillati</taxon>
        <taxon>Actinomycetota</taxon>
        <taxon>Actinomycetes</taxon>
        <taxon>Micrococcales</taxon>
        <taxon>Micrococcaceae</taxon>
        <taxon>Rothia</taxon>
    </lineage>
</organism>
<dbReference type="OrthoDB" id="9780560at2"/>
<dbReference type="GO" id="GO:0005886">
    <property type="term" value="C:plasma membrane"/>
    <property type="evidence" value="ECO:0007669"/>
    <property type="project" value="UniProtKB-SubCell"/>
</dbReference>
<keyword evidence="10" id="KW-1185">Reference proteome</keyword>
<feature type="domain" description="ABC3 transporter permease C-terminal" evidence="8">
    <location>
        <begin position="345"/>
        <end position="465"/>
    </location>
</feature>
<feature type="transmembrane region" description="Helical" evidence="7">
    <location>
        <begin position="203"/>
        <end position="227"/>
    </location>
</feature>
<feature type="transmembrane region" description="Helical" evidence="7">
    <location>
        <begin position="393"/>
        <end position="414"/>
    </location>
</feature>
<comment type="similarity">
    <text evidence="6">Belongs to the ABC-4 integral membrane protein family.</text>
</comment>
<comment type="subcellular location">
    <subcellularLocation>
        <location evidence="1">Cell membrane</location>
        <topology evidence="1">Multi-pass membrane protein</topology>
    </subcellularLocation>
</comment>
<feature type="transmembrane region" description="Helical" evidence="7">
    <location>
        <begin position="340"/>
        <end position="361"/>
    </location>
</feature>
<comment type="caution">
    <text evidence="9">The sequence shown here is derived from an EMBL/GenBank/DDBJ whole genome shotgun (WGS) entry which is preliminary data.</text>
</comment>
<dbReference type="Proteomes" id="UP000462152">
    <property type="component" value="Unassembled WGS sequence"/>
</dbReference>
<keyword evidence="2" id="KW-1003">Cell membrane</keyword>
<keyword evidence="5 7" id="KW-0472">Membrane</keyword>
<evidence type="ECO:0000256" key="2">
    <source>
        <dbReference type="ARBA" id="ARBA00022475"/>
    </source>
</evidence>
<evidence type="ECO:0000256" key="1">
    <source>
        <dbReference type="ARBA" id="ARBA00004651"/>
    </source>
</evidence>
<feature type="domain" description="ABC3 transporter permease C-terminal" evidence="8">
    <location>
        <begin position="63"/>
        <end position="173"/>
    </location>
</feature>
<sequence length="472" mass="48993">MKNALLELARRPGQHVSTLLVVTIGSLFGSGLIGAVGLLYNLLNPDGQADGSLLVMLVLTSMTFFAVALFVAGTVVVNTFSIVVAGRTQQLAMMRLIGAKASALRRGVAAEGLIIGILGSVVGLALGALTTWILALVAEAKDAGTSLQSTALNPWMLVAAVLVALTSWIAAWNGARPVLSVSPLEGVRRSGEPAAKALRNRKLTLASSIVLVVVGLLFLIGGLVLGIGSPVGILPAVLGGFLSFTGIALGSAWVMPPFFALSGSLIGHGTPGRMAVANSKRYPLRSARTSMGLVIGITLVVMFGTLGSTLKSAVHDMAESGEYDFGQVAMINVMIDNALLFVYGMVAFSVVIAVIGVANNMKSSIMQRRRELGMLRTVGLSTRQMWQMIFGETAQLTVSAACVGIPLGIFYGWAGTFCMFASLKGAGIFGPTPPWGVLLMVVIGCLAITGLATALPARQTAKEPPVRALAMD</sequence>
<evidence type="ECO:0000256" key="7">
    <source>
        <dbReference type="SAM" id="Phobius"/>
    </source>
</evidence>
<evidence type="ECO:0000256" key="6">
    <source>
        <dbReference type="ARBA" id="ARBA00038076"/>
    </source>
</evidence>
<evidence type="ECO:0000313" key="10">
    <source>
        <dbReference type="Proteomes" id="UP000462152"/>
    </source>
</evidence>
<proteinExistence type="inferred from homology"/>
<keyword evidence="3 7" id="KW-0812">Transmembrane</keyword>
<feature type="transmembrane region" description="Helical" evidence="7">
    <location>
        <begin position="63"/>
        <end position="86"/>
    </location>
</feature>
<dbReference type="PANTHER" id="PTHR30572">
    <property type="entry name" value="MEMBRANE COMPONENT OF TRANSPORTER-RELATED"/>
    <property type="match status" value="1"/>
</dbReference>
<accession>A0A7K1LIX5</accession>
<feature type="transmembrane region" description="Helical" evidence="7">
    <location>
        <begin position="107"/>
        <end position="135"/>
    </location>
</feature>
<dbReference type="InterPro" id="IPR003838">
    <property type="entry name" value="ABC3_permease_C"/>
</dbReference>
<evidence type="ECO:0000259" key="8">
    <source>
        <dbReference type="Pfam" id="PF02687"/>
    </source>
</evidence>
<feature type="transmembrane region" description="Helical" evidence="7">
    <location>
        <begin position="20"/>
        <end position="43"/>
    </location>
</feature>
<name>A0A7K1LIX5_9MICC</name>
<dbReference type="InterPro" id="IPR050250">
    <property type="entry name" value="Macrolide_Exporter_MacB"/>
</dbReference>
<evidence type="ECO:0000256" key="5">
    <source>
        <dbReference type="ARBA" id="ARBA00023136"/>
    </source>
</evidence>
<evidence type="ECO:0000256" key="4">
    <source>
        <dbReference type="ARBA" id="ARBA00022989"/>
    </source>
</evidence>
<dbReference type="RefSeq" id="WP_129314603.1">
    <property type="nucleotide sequence ID" value="NZ_NOIQ01000002.1"/>
</dbReference>
<dbReference type="GO" id="GO:0022857">
    <property type="term" value="F:transmembrane transporter activity"/>
    <property type="evidence" value="ECO:0007669"/>
    <property type="project" value="TreeGrafter"/>
</dbReference>
<dbReference type="PANTHER" id="PTHR30572:SF4">
    <property type="entry name" value="ABC TRANSPORTER PERMEASE YTRF"/>
    <property type="match status" value="1"/>
</dbReference>
<evidence type="ECO:0000256" key="3">
    <source>
        <dbReference type="ARBA" id="ARBA00022692"/>
    </source>
</evidence>
<reference evidence="9 10" key="1">
    <citation type="submission" date="2019-12" db="EMBL/GenBank/DDBJ databases">
        <authorList>
            <person name="Li J."/>
            <person name="Shi Y."/>
            <person name="Xu G."/>
            <person name="Xiao D."/>
            <person name="Ran X."/>
        </authorList>
    </citation>
    <scope>NUCLEOTIDE SEQUENCE [LARGE SCALE GENOMIC DNA]</scope>
    <source>
        <strain evidence="9 10">JCM 15915</strain>
    </source>
</reference>
<feature type="transmembrane region" description="Helical" evidence="7">
    <location>
        <begin position="290"/>
        <end position="310"/>
    </location>
</feature>
<feature type="transmembrane region" description="Helical" evidence="7">
    <location>
        <begin position="434"/>
        <end position="457"/>
    </location>
</feature>
<gene>
    <name evidence="9" type="ORF">GMA10_07965</name>
</gene>
<keyword evidence="4 7" id="KW-1133">Transmembrane helix</keyword>